<keyword evidence="9 17" id="KW-0418">Kinase</keyword>
<evidence type="ECO:0000256" key="13">
    <source>
        <dbReference type="ARBA" id="ARBA00023136"/>
    </source>
</evidence>
<keyword evidence="12" id="KW-0902">Two-component regulatory system</keyword>
<dbReference type="CDD" id="cd06225">
    <property type="entry name" value="HAMP"/>
    <property type="match status" value="1"/>
</dbReference>
<dbReference type="PANTHER" id="PTHR45528:SF1">
    <property type="entry name" value="SENSOR HISTIDINE KINASE CPXA"/>
    <property type="match status" value="1"/>
</dbReference>
<keyword evidence="4" id="KW-1003">Cell membrane</keyword>
<dbReference type="SUPFAM" id="SSF158472">
    <property type="entry name" value="HAMP domain-like"/>
    <property type="match status" value="1"/>
</dbReference>
<keyword evidence="18" id="KW-1185">Reference proteome</keyword>
<evidence type="ECO:0000256" key="7">
    <source>
        <dbReference type="ARBA" id="ARBA00022692"/>
    </source>
</evidence>
<name>A0A371PF60_9BACL</name>
<dbReference type="EMBL" id="QUBQ01000003">
    <property type="protein sequence ID" value="REK74266.1"/>
    <property type="molecule type" value="Genomic_DNA"/>
</dbReference>
<dbReference type="OrthoDB" id="335833at2"/>
<keyword evidence="11 14" id="KW-1133">Transmembrane helix</keyword>
<evidence type="ECO:0000256" key="9">
    <source>
        <dbReference type="ARBA" id="ARBA00022777"/>
    </source>
</evidence>
<dbReference type="InterPro" id="IPR003594">
    <property type="entry name" value="HATPase_dom"/>
</dbReference>
<evidence type="ECO:0000256" key="11">
    <source>
        <dbReference type="ARBA" id="ARBA00022989"/>
    </source>
</evidence>
<feature type="domain" description="HAMP" evidence="16">
    <location>
        <begin position="200"/>
        <end position="252"/>
    </location>
</feature>
<keyword evidence="8" id="KW-0547">Nucleotide-binding</keyword>
<dbReference type="InterPro" id="IPR003660">
    <property type="entry name" value="HAMP_dom"/>
</dbReference>
<dbReference type="GO" id="GO:0000155">
    <property type="term" value="F:phosphorelay sensor kinase activity"/>
    <property type="evidence" value="ECO:0007669"/>
    <property type="project" value="InterPro"/>
</dbReference>
<dbReference type="FunFam" id="1.10.287.130:FF:000001">
    <property type="entry name" value="Two-component sensor histidine kinase"/>
    <property type="match status" value="1"/>
</dbReference>
<dbReference type="EC" id="2.7.13.3" evidence="3"/>
<evidence type="ECO:0000256" key="5">
    <source>
        <dbReference type="ARBA" id="ARBA00022553"/>
    </source>
</evidence>
<evidence type="ECO:0000259" key="16">
    <source>
        <dbReference type="PROSITE" id="PS50885"/>
    </source>
</evidence>
<evidence type="ECO:0000259" key="15">
    <source>
        <dbReference type="PROSITE" id="PS50109"/>
    </source>
</evidence>
<dbReference type="FunFam" id="3.30.565.10:FF:000006">
    <property type="entry name" value="Sensor histidine kinase WalK"/>
    <property type="match status" value="1"/>
</dbReference>
<evidence type="ECO:0000256" key="6">
    <source>
        <dbReference type="ARBA" id="ARBA00022679"/>
    </source>
</evidence>
<dbReference type="InterPro" id="IPR036097">
    <property type="entry name" value="HisK_dim/P_sf"/>
</dbReference>
<keyword evidence="7 14" id="KW-0812">Transmembrane</keyword>
<feature type="domain" description="Histidine kinase" evidence="15">
    <location>
        <begin position="267"/>
        <end position="488"/>
    </location>
</feature>
<dbReference type="Pfam" id="PF00512">
    <property type="entry name" value="HisKA"/>
    <property type="match status" value="1"/>
</dbReference>
<keyword evidence="6" id="KW-0808">Transferase</keyword>
<evidence type="ECO:0000256" key="4">
    <source>
        <dbReference type="ARBA" id="ARBA00022475"/>
    </source>
</evidence>
<dbReference type="InterPro" id="IPR004358">
    <property type="entry name" value="Sig_transdc_His_kin-like_C"/>
</dbReference>
<dbReference type="PROSITE" id="PS50109">
    <property type="entry name" value="HIS_KIN"/>
    <property type="match status" value="1"/>
</dbReference>
<evidence type="ECO:0000313" key="18">
    <source>
        <dbReference type="Proteomes" id="UP000261905"/>
    </source>
</evidence>
<dbReference type="CDD" id="cd00082">
    <property type="entry name" value="HisKA"/>
    <property type="match status" value="1"/>
</dbReference>
<feature type="transmembrane region" description="Helical" evidence="14">
    <location>
        <begin position="175"/>
        <end position="195"/>
    </location>
</feature>
<feature type="transmembrane region" description="Helical" evidence="14">
    <location>
        <begin position="7"/>
        <end position="29"/>
    </location>
</feature>
<dbReference type="Pfam" id="PF02518">
    <property type="entry name" value="HATPase_c"/>
    <property type="match status" value="1"/>
</dbReference>
<reference evidence="17 18" key="1">
    <citation type="submission" date="2018-08" db="EMBL/GenBank/DDBJ databases">
        <title>Paenibacillus sp. M4BSY-1, whole genome shotgun sequence.</title>
        <authorList>
            <person name="Tuo L."/>
        </authorList>
    </citation>
    <scope>NUCLEOTIDE SEQUENCE [LARGE SCALE GENOMIC DNA]</scope>
    <source>
        <strain evidence="17 18">M4BSY-1</strain>
    </source>
</reference>
<dbReference type="InterPro" id="IPR005467">
    <property type="entry name" value="His_kinase_dom"/>
</dbReference>
<evidence type="ECO:0000256" key="1">
    <source>
        <dbReference type="ARBA" id="ARBA00000085"/>
    </source>
</evidence>
<dbReference type="AlphaFoldDB" id="A0A371PF60"/>
<keyword evidence="10" id="KW-0067">ATP-binding</keyword>
<dbReference type="SUPFAM" id="SSF55874">
    <property type="entry name" value="ATPase domain of HSP90 chaperone/DNA topoisomerase II/histidine kinase"/>
    <property type="match status" value="1"/>
</dbReference>
<proteinExistence type="predicted"/>
<evidence type="ECO:0000313" key="17">
    <source>
        <dbReference type="EMBL" id="REK74266.1"/>
    </source>
</evidence>
<dbReference type="Proteomes" id="UP000261905">
    <property type="component" value="Unassembled WGS sequence"/>
</dbReference>
<dbReference type="PROSITE" id="PS50885">
    <property type="entry name" value="HAMP"/>
    <property type="match status" value="1"/>
</dbReference>
<keyword evidence="13 14" id="KW-0472">Membrane</keyword>
<dbReference type="InterPro" id="IPR036890">
    <property type="entry name" value="HATPase_C_sf"/>
</dbReference>
<evidence type="ECO:0000256" key="12">
    <source>
        <dbReference type="ARBA" id="ARBA00023012"/>
    </source>
</evidence>
<dbReference type="GO" id="GO:0005886">
    <property type="term" value="C:plasma membrane"/>
    <property type="evidence" value="ECO:0007669"/>
    <property type="project" value="UniProtKB-SubCell"/>
</dbReference>
<dbReference type="PRINTS" id="PR00344">
    <property type="entry name" value="BCTRLSENSOR"/>
</dbReference>
<evidence type="ECO:0000256" key="2">
    <source>
        <dbReference type="ARBA" id="ARBA00004651"/>
    </source>
</evidence>
<dbReference type="SMART" id="SM00304">
    <property type="entry name" value="HAMP"/>
    <property type="match status" value="1"/>
</dbReference>
<dbReference type="Gene3D" id="3.30.565.10">
    <property type="entry name" value="Histidine kinase-like ATPase, C-terminal domain"/>
    <property type="match status" value="1"/>
</dbReference>
<dbReference type="PANTHER" id="PTHR45528">
    <property type="entry name" value="SENSOR HISTIDINE KINASE CPXA"/>
    <property type="match status" value="1"/>
</dbReference>
<dbReference type="RefSeq" id="WP_116047480.1">
    <property type="nucleotide sequence ID" value="NZ_QUBQ01000003.1"/>
</dbReference>
<dbReference type="InterPro" id="IPR050398">
    <property type="entry name" value="HssS/ArlS-like"/>
</dbReference>
<dbReference type="SUPFAM" id="SSF47384">
    <property type="entry name" value="Homodimeric domain of signal transducing histidine kinase"/>
    <property type="match status" value="1"/>
</dbReference>
<evidence type="ECO:0000256" key="10">
    <source>
        <dbReference type="ARBA" id="ARBA00022840"/>
    </source>
</evidence>
<dbReference type="SMART" id="SM00388">
    <property type="entry name" value="HisKA"/>
    <property type="match status" value="1"/>
</dbReference>
<accession>A0A371PF60</accession>
<evidence type="ECO:0000256" key="3">
    <source>
        <dbReference type="ARBA" id="ARBA00012438"/>
    </source>
</evidence>
<dbReference type="Pfam" id="PF00672">
    <property type="entry name" value="HAMP"/>
    <property type="match status" value="1"/>
</dbReference>
<comment type="caution">
    <text evidence="17">The sequence shown here is derived from an EMBL/GenBank/DDBJ whole genome shotgun (WGS) entry which is preliminary data.</text>
</comment>
<dbReference type="GO" id="GO:0005524">
    <property type="term" value="F:ATP binding"/>
    <property type="evidence" value="ECO:0007669"/>
    <property type="project" value="UniProtKB-KW"/>
</dbReference>
<keyword evidence="5" id="KW-0597">Phosphoprotein</keyword>
<gene>
    <name evidence="17" type="ORF">DX130_17140</name>
</gene>
<protein>
    <recommendedName>
        <fullName evidence="3">histidine kinase</fullName>
        <ecNumber evidence="3">2.7.13.3</ecNumber>
    </recommendedName>
</protein>
<dbReference type="InterPro" id="IPR003661">
    <property type="entry name" value="HisK_dim/P_dom"/>
</dbReference>
<sequence>MSIRFRLLLSFTSVVVISVILFVLAAYLLSVAVTGDFRSISSFYKIHLSLHPLSEEEENLFLDMKYLAKHDPAQLKNRQILEEYDYQLKMVQAMLVVRENNKILYAAPKLKDINLDAVLPPYDMYNNTIRHTMNVGSHFFSYAKFDFYFSPESDVKGSVFVLRERSPFAEMIRTLLPLLIFVFVAILLLTGFLLYRYVTRKIVHPLDQLRKSAEHIKDGDLTYELKASSRDEVGQLVQTFDQMREKLHQSVQLQLHYEDNRKQLLSNISHDLRTPITTIKGYAEGIRDGVTHTQEKLDKYVAAIHTRASDMERLVDELLFYSKLDLNKEPFSFEQVELSPFLHRIVSELSIELDNHAVEVRWDEEKQPQPLFVLADREKLKRVLMNLLDNALKYMNQQPKQLTIGIKRLEDQVMVVLKDNGPGIHPDSLPYIFERFYREEASRSPSVRGSGLGLAIARQIIEGHGGEIWANSEPGKGTTICFTLKNFVDRR</sequence>
<dbReference type="Gene3D" id="6.10.340.10">
    <property type="match status" value="1"/>
</dbReference>
<evidence type="ECO:0000256" key="8">
    <source>
        <dbReference type="ARBA" id="ARBA00022741"/>
    </source>
</evidence>
<dbReference type="CDD" id="cd00075">
    <property type="entry name" value="HATPase"/>
    <property type="match status" value="1"/>
</dbReference>
<organism evidence="17 18">
    <name type="scientific">Paenibacillus paeoniae</name>
    <dbReference type="NCBI Taxonomy" id="2292705"/>
    <lineage>
        <taxon>Bacteria</taxon>
        <taxon>Bacillati</taxon>
        <taxon>Bacillota</taxon>
        <taxon>Bacilli</taxon>
        <taxon>Bacillales</taxon>
        <taxon>Paenibacillaceae</taxon>
        <taxon>Paenibacillus</taxon>
    </lineage>
</organism>
<dbReference type="SMART" id="SM00387">
    <property type="entry name" value="HATPase_c"/>
    <property type="match status" value="1"/>
</dbReference>
<comment type="subcellular location">
    <subcellularLocation>
        <location evidence="2">Cell membrane</location>
        <topology evidence="2">Multi-pass membrane protein</topology>
    </subcellularLocation>
</comment>
<dbReference type="Gene3D" id="1.10.287.130">
    <property type="match status" value="1"/>
</dbReference>
<evidence type="ECO:0000256" key="14">
    <source>
        <dbReference type="SAM" id="Phobius"/>
    </source>
</evidence>
<comment type="catalytic activity">
    <reaction evidence="1">
        <text>ATP + protein L-histidine = ADP + protein N-phospho-L-histidine.</text>
        <dbReference type="EC" id="2.7.13.3"/>
    </reaction>
</comment>